<dbReference type="InterPro" id="IPR011527">
    <property type="entry name" value="ABC1_TM_dom"/>
</dbReference>
<dbReference type="EMBL" id="MPUH01000419">
    <property type="protein sequence ID" value="OMJ80546.1"/>
    <property type="molecule type" value="Genomic_DNA"/>
</dbReference>
<dbReference type="FunFam" id="3.40.50.300:FF:000163">
    <property type="entry name" value="Multidrug resistance-associated protein member 4"/>
    <property type="match status" value="1"/>
</dbReference>
<dbReference type="InterPro" id="IPR036640">
    <property type="entry name" value="ABC1_TM_sf"/>
</dbReference>
<evidence type="ECO:0000313" key="14">
    <source>
        <dbReference type="Proteomes" id="UP000187209"/>
    </source>
</evidence>
<feature type="transmembrane region" description="Helical" evidence="10">
    <location>
        <begin position="727"/>
        <end position="755"/>
    </location>
</feature>
<gene>
    <name evidence="13" type="ORF">SteCoe_19191</name>
</gene>
<dbReference type="GO" id="GO:0016020">
    <property type="term" value="C:membrane"/>
    <property type="evidence" value="ECO:0007669"/>
    <property type="project" value="UniProtKB-SubCell"/>
</dbReference>
<keyword evidence="14" id="KW-1185">Reference proteome</keyword>
<dbReference type="InterPro" id="IPR003439">
    <property type="entry name" value="ABC_transporter-like_ATP-bd"/>
</dbReference>
<keyword evidence="4 10" id="KW-0812">Transmembrane</keyword>
<feature type="domain" description="ABC transporter" evidence="11">
    <location>
        <begin position="391"/>
        <end position="628"/>
    </location>
</feature>
<organism evidence="13 14">
    <name type="scientific">Stentor coeruleus</name>
    <dbReference type="NCBI Taxonomy" id="5963"/>
    <lineage>
        <taxon>Eukaryota</taxon>
        <taxon>Sar</taxon>
        <taxon>Alveolata</taxon>
        <taxon>Ciliophora</taxon>
        <taxon>Postciliodesmatophora</taxon>
        <taxon>Heterotrichea</taxon>
        <taxon>Heterotrichida</taxon>
        <taxon>Stentoridae</taxon>
        <taxon>Stentor</taxon>
    </lineage>
</organism>
<keyword evidence="9 10" id="KW-0472">Membrane</keyword>
<dbReference type="GO" id="GO:0005524">
    <property type="term" value="F:ATP binding"/>
    <property type="evidence" value="ECO:0007669"/>
    <property type="project" value="UniProtKB-KW"/>
</dbReference>
<feature type="transmembrane region" description="Helical" evidence="10">
    <location>
        <begin position="197"/>
        <end position="216"/>
    </location>
</feature>
<keyword evidence="3" id="KW-0813">Transport</keyword>
<feature type="transmembrane region" description="Helical" evidence="10">
    <location>
        <begin position="222"/>
        <end position="239"/>
    </location>
</feature>
<feature type="domain" description="ABC transporter" evidence="11">
    <location>
        <begin position="1001"/>
        <end position="1233"/>
    </location>
</feature>
<feature type="domain" description="ABC transmembrane type-1" evidence="12">
    <location>
        <begin position="89"/>
        <end position="327"/>
    </location>
</feature>
<name>A0A1R2BUW6_9CILI</name>
<feature type="transmembrane region" description="Helical" evidence="10">
    <location>
        <begin position="303"/>
        <end position="323"/>
    </location>
</feature>
<dbReference type="Pfam" id="PF00005">
    <property type="entry name" value="ABC_tran"/>
    <property type="match status" value="2"/>
</dbReference>
<keyword evidence="6" id="KW-0547">Nucleotide-binding</keyword>
<evidence type="ECO:0000256" key="3">
    <source>
        <dbReference type="ARBA" id="ARBA00022448"/>
    </source>
</evidence>
<evidence type="ECO:0008006" key="15">
    <source>
        <dbReference type="Google" id="ProtNLM"/>
    </source>
</evidence>
<feature type="transmembrane region" description="Helical" evidence="10">
    <location>
        <begin position="676"/>
        <end position="707"/>
    </location>
</feature>
<evidence type="ECO:0000256" key="4">
    <source>
        <dbReference type="ARBA" id="ARBA00022692"/>
    </source>
</evidence>
<comment type="similarity">
    <text evidence="2">Belongs to the ABC transporter superfamily. ABCC family. Conjugate transporter (TC 3.A.1.208) subfamily.</text>
</comment>
<comment type="subcellular location">
    <subcellularLocation>
        <location evidence="1">Membrane</location>
        <topology evidence="1">Multi-pass membrane protein</topology>
    </subcellularLocation>
</comment>
<sequence length="1241" mass="140472">MNSHIHPKDKSSFLSDSLCFWLLKYIILTKKLDKSEDSLLGIPHSLGLDSSCQLLEENWDKEIKQPKPNFYNALISTYGKEFILDLLPLTFSILCNFGIALLVGELIFCIYSSAPIWKGLIISISITLLSVFSAIETEKSYIVYKELAVKIRSNSISLVLKKLLEKSYISINSELTTAHISNIIGSDMCIFFRIPTLPYLFLLPVFITIATLLLWYKLGLAGVLSQILMIFNAPVLLWISKSLNKYKSKIFTLSDKRMKTLINYLEGIQVAKSLNWCHAINKKISTHRKAELNQHFQKSILKIVSFTIVSTFQGLIILFAYWYATKFGIVLRLETVFCAVSILMSSHFYLSAGVTESVSVRSYLLSTCVGITNILLSEDYTGPRVNTLGSIQLMGITSSWYNIKHSKKSMKANTLTDSVADFLNDINLFIRPGKLYAVIGQMGSGKSMLLHTILGECNITQGEIVVGGSIAYASQEPWIVSGTVRDNIIMGNVYIKEKYNQVIQCCDLQKDLNGMTNRDDTDTGIKGNTLSGGQKLRISLARAIYANKDIYLIDDPFSALDFKLCRIILERCIKEHLSDKTRLVVINDFSLLPDFENVIIMNNGQISYSGTYSELTNDENWDIYVQPLLRKSKPKRHVRRMSISPGKQKDRAFISEISEKKDKFDSDKRESIDIKLLYKFLIFGFKSVFCLILFILGSFAVQFFSLAIQYWVSYWTLQDKEEQKNSYYPIVLLIIVCLAIVLTLFRNMILFAVLFSSSSKLHYNTIKSISEASIDFFQVNSSGSILNVLSSDFNQIDEYMIPLFANVVVLGLIVLGYVVAIVIMVPANLVFIVIIFIFAILLGKYLIKLIVKTNRQYLSSNGPISTLTEEYIAGIISLRCFGMQEYFMSLLEEKLNESSAKYLNFTYLLHFYVCFIGIFGGLSLGLNCFFIIIFLSRDNADFASLSLTFSLSITSFLSWGIKELIQVFSMMACVQRIESIIQTQHEENFTNDNLSIDEGNIQFHEVSLVYPGSYEFALSNISFSIPGKTKLAIVGRSGSGKSSIINVIFRLNKLQSGIITIDDQNIYDVSIESLRDQISIIPQSPFIFTGTVRDNLDPYHYICEAELIRVLKIVGLDRAFTDEPLKYELGSNSSALSIGEKQLFCLARVLLKNSKILILDEAAAFVNQKEQEKMNNAITKHFKKTTIISVVHKMDFISEYDLLMLMDNGFLIDIMKPSEFLTRPPTCIQKIRRRTLVVDIN</sequence>
<dbReference type="PROSITE" id="PS50893">
    <property type="entry name" value="ABC_TRANSPORTER_2"/>
    <property type="match status" value="2"/>
</dbReference>
<dbReference type="OrthoDB" id="6500128at2759"/>
<evidence type="ECO:0000259" key="12">
    <source>
        <dbReference type="PROSITE" id="PS50929"/>
    </source>
</evidence>
<dbReference type="SUPFAM" id="SSF90123">
    <property type="entry name" value="ABC transporter transmembrane region"/>
    <property type="match status" value="2"/>
</dbReference>
<evidence type="ECO:0000256" key="6">
    <source>
        <dbReference type="ARBA" id="ARBA00022741"/>
    </source>
</evidence>
<accession>A0A1R2BUW6</accession>
<dbReference type="InterPro" id="IPR050173">
    <property type="entry name" value="ABC_transporter_C-like"/>
</dbReference>
<keyword evidence="7" id="KW-0067">ATP-binding</keyword>
<keyword evidence="8 10" id="KW-1133">Transmembrane helix</keyword>
<evidence type="ECO:0000256" key="2">
    <source>
        <dbReference type="ARBA" id="ARBA00009726"/>
    </source>
</evidence>
<feature type="transmembrane region" description="Helical" evidence="10">
    <location>
        <begin position="329"/>
        <end position="350"/>
    </location>
</feature>
<dbReference type="FunFam" id="3.40.50.300:FF:000973">
    <property type="entry name" value="Multidrug resistance-associated protein 4"/>
    <property type="match status" value="1"/>
</dbReference>
<evidence type="ECO:0000256" key="5">
    <source>
        <dbReference type="ARBA" id="ARBA00022737"/>
    </source>
</evidence>
<evidence type="ECO:0000256" key="8">
    <source>
        <dbReference type="ARBA" id="ARBA00022989"/>
    </source>
</evidence>
<evidence type="ECO:0000256" key="10">
    <source>
        <dbReference type="SAM" id="Phobius"/>
    </source>
</evidence>
<dbReference type="Pfam" id="PF00664">
    <property type="entry name" value="ABC_membrane"/>
    <property type="match status" value="2"/>
</dbReference>
<evidence type="ECO:0000259" key="11">
    <source>
        <dbReference type="PROSITE" id="PS50893"/>
    </source>
</evidence>
<protein>
    <recommendedName>
        <fullName evidence="15">ABC transporter domain-containing protein</fullName>
    </recommendedName>
</protein>
<dbReference type="PANTHER" id="PTHR24223:SF456">
    <property type="entry name" value="MULTIDRUG RESISTANCE-ASSOCIATED PROTEIN LETHAL(2)03659"/>
    <property type="match status" value="1"/>
</dbReference>
<feature type="transmembrane region" description="Helical" evidence="10">
    <location>
        <begin position="116"/>
        <end position="135"/>
    </location>
</feature>
<dbReference type="PROSITE" id="PS50929">
    <property type="entry name" value="ABC_TM1F"/>
    <property type="match status" value="2"/>
</dbReference>
<evidence type="ECO:0000313" key="13">
    <source>
        <dbReference type="EMBL" id="OMJ80546.1"/>
    </source>
</evidence>
<proteinExistence type="inferred from homology"/>
<dbReference type="AlphaFoldDB" id="A0A1R2BUW6"/>
<evidence type="ECO:0000256" key="1">
    <source>
        <dbReference type="ARBA" id="ARBA00004141"/>
    </source>
</evidence>
<dbReference type="InterPro" id="IPR027417">
    <property type="entry name" value="P-loop_NTPase"/>
</dbReference>
<feature type="transmembrane region" description="Helical" evidence="10">
    <location>
        <begin position="911"/>
        <end position="936"/>
    </location>
</feature>
<dbReference type="SUPFAM" id="SSF52540">
    <property type="entry name" value="P-loop containing nucleoside triphosphate hydrolases"/>
    <property type="match status" value="2"/>
</dbReference>
<feature type="transmembrane region" description="Helical" evidence="10">
    <location>
        <begin position="829"/>
        <end position="847"/>
    </location>
</feature>
<dbReference type="Gene3D" id="1.20.1560.10">
    <property type="entry name" value="ABC transporter type 1, transmembrane domain"/>
    <property type="match status" value="2"/>
</dbReference>
<feature type="domain" description="ABC transmembrane type-1" evidence="12">
    <location>
        <begin position="692"/>
        <end position="972"/>
    </location>
</feature>
<dbReference type="CDD" id="cd03250">
    <property type="entry name" value="ABCC_MRP_domain1"/>
    <property type="match status" value="1"/>
</dbReference>
<dbReference type="InterPro" id="IPR003593">
    <property type="entry name" value="AAA+_ATPase"/>
</dbReference>
<evidence type="ECO:0000256" key="7">
    <source>
        <dbReference type="ARBA" id="ARBA00022840"/>
    </source>
</evidence>
<dbReference type="Gene3D" id="3.40.50.300">
    <property type="entry name" value="P-loop containing nucleotide triphosphate hydrolases"/>
    <property type="match status" value="2"/>
</dbReference>
<dbReference type="Proteomes" id="UP000187209">
    <property type="component" value="Unassembled WGS sequence"/>
</dbReference>
<feature type="transmembrane region" description="Helical" evidence="10">
    <location>
        <begin position="82"/>
        <end position="104"/>
    </location>
</feature>
<feature type="transmembrane region" description="Helical" evidence="10">
    <location>
        <begin position="803"/>
        <end position="823"/>
    </location>
</feature>
<keyword evidence="5" id="KW-0677">Repeat</keyword>
<dbReference type="GO" id="GO:0140359">
    <property type="term" value="F:ABC-type transporter activity"/>
    <property type="evidence" value="ECO:0007669"/>
    <property type="project" value="InterPro"/>
</dbReference>
<evidence type="ECO:0000256" key="9">
    <source>
        <dbReference type="ARBA" id="ARBA00023136"/>
    </source>
</evidence>
<dbReference type="SMART" id="SM00382">
    <property type="entry name" value="AAA"/>
    <property type="match status" value="2"/>
</dbReference>
<dbReference type="PANTHER" id="PTHR24223">
    <property type="entry name" value="ATP-BINDING CASSETTE SUB-FAMILY C"/>
    <property type="match status" value="1"/>
</dbReference>
<comment type="caution">
    <text evidence="13">The sequence shown here is derived from an EMBL/GenBank/DDBJ whole genome shotgun (WGS) entry which is preliminary data.</text>
</comment>
<dbReference type="GO" id="GO:0016887">
    <property type="term" value="F:ATP hydrolysis activity"/>
    <property type="evidence" value="ECO:0007669"/>
    <property type="project" value="InterPro"/>
</dbReference>
<reference evidence="13 14" key="1">
    <citation type="submission" date="2016-11" db="EMBL/GenBank/DDBJ databases">
        <title>The macronuclear genome of Stentor coeruleus: a giant cell with tiny introns.</title>
        <authorList>
            <person name="Slabodnick M."/>
            <person name="Ruby J.G."/>
            <person name="Reiff S.B."/>
            <person name="Swart E.C."/>
            <person name="Gosai S."/>
            <person name="Prabakaran S."/>
            <person name="Witkowska E."/>
            <person name="Larue G.E."/>
            <person name="Fisher S."/>
            <person name="Freeman R.M."/>
            <person name="Gunawardena J."/>
            <person name="Chu W."/>
            <person name="Stover N.A."/>
            <person name="Gregory B.D."/>
            <person name="Nowacki M."/>
            <person name="Derisi J."/>
            <person name="Roy S.W."/>
            <person name="Marshall W.F."/>
            <person name="Sood P."/>
        </authorList>
    </citation>
    <scope>NUCLEOTIDE SEQUENCE [LARGE SCALE GENOMIC DNA]</scope>
    <source>
        <strain evidence="13">WM001</strain>
    </source>
</reference>